<reference evidence="2" key="1">
    <citation type="submission" date="2018-10" db="EMBL/GenBank/DDBJ databases">
        <title>Fifty Aureobasidium pullulans genomes reveal a recombining polyextremotolerant generalist.</title>
        <authorList>
            <person name="Gostincar C."/>
            <person name="Turk M."/>
            <person name="Zajc J."/>
            <person name="Gunde-Cimerman N."/>
        </authorList>
    </citation>
    <scope>NUCLEOTIDE SEQUENCE [LARGE SCALE GENOMIC DNA]</scope>
    <source>
        <strain evidence="2">EXF-10085</strain>
    </source>
</reference>
<feature type="transmembrane region" description="Helical" evidence="1">
    <location>
        <begin position="121"/>
        <end position="142"/>
    </location>
</feature>
<feature type="transmembrane region" description="Helical" evidence="1">
    <location>
        <begin position="63"/>
        <end position="86"/>
    </location>
</feature>
<evidence type="ECO:0000256" key="1">
    <source>
        <dbReference type="SAM" id="Phobius"/>
    </source>
</evidence>
<keyword evidence="1" id="KW-0812">Transmembrane</keyword>
<protein>
    <submittedName>
        <fullName evidence="2">Uncharacterized protein</fullName>
    </submittedName>
</protein>
<accession>A0A4S9CET3</accession>
<proteinExistence type="predicted"/>
<dbReference type="AlphaFoldDB" id="A0A4S9CET3"/>
<keyword evidence="1" id="KW-1133">Transmembrane helix</keyword>
<sequence>MPIQGLDIPEWLHKLLTEVNLNDITHAMTNVTLREVNHLVSFTKGRELNAETITKLYEEASKFSGAGTAVAAAALVIFVIIFHFPMAVATPVLTMLGFTNIGPAAGERSSLDSMIGMSDNIAASLAATFQSMWGVNALFSLLQSAAMSGYGAPIVAGVVKGGSVIGGTYTYFKLWALGNYTWPKL</sequence>
<organism evidence="2">
    <name type="scientific">Aureobasidium pullulans</name>
    <name type="common">Black yeast</name>
    <name type="synonym">Pullularia pullulans</name>
    <dbReference type="NCBI Taxonomy" id="5580"/>
    <lineage>
        <taxon>Eukaryota</taxon>
        <taxon>Fungi</taxon>
        <taxon>Dikarya</taxon>
        <taxon>Ascomycota</taxon>
        <taxon>Pezizomycotina</taxon>
        <taxon>Dothideomycetes</taxon>
        <taxon>Dothideomycetidae</taxon>
        <taxon>Dothideales</taxon>
        <taxon>Saccotheciaceae</taxon>
        <taxon>Aureobasidium</taxon>
    </lineage>
</organism>
<keyword evidence="1" id="KW-0472">Membrane</keyword>
<evidence type="ECO:0000313" key="2">
    <source>
        <dbReference type="EMBL" id="THX05269.1"/>
    </source>
</evidence>
<feature type="transmembrane region" description="Helical" evidence="1">
    <location>
        <begin position="154"/>
        <end position="172"/>
    </location>
</feature>
<name>A0A4S9CET3_AURPU</name>
<comment type="caution">
    <text evidence="2">The sequence shown here is derived from an EMBL/GenBank/DDBJ whole genome shotgun (WGS) entry which is preliminary data.</text>
</comment>
<dbReference type="EMBL" id="QZAS01000028">
    <property type="protein sequence ID" value="THX05269.1"/>
    <property type="molecule type" value="Genomic_DNA"/>
</dbReference>
<gene>
    <name evidence="2" type="ORF">D6D13_07247</name>
</gene>